<reference evidence="3" key="2">
    <citation type="submission" date="2010-03" db="EMBL/GenBank/DDBJ databases">
        <title>The genome sequence of Coccidioides posadasii strain Silveira.</title>
        <authorList>
            <consortium name="The Broad Institute Genome Sequencing Center for Infectious Disease"/>
            <person name="Neafsey D."/>
            <person name="Orbach M."/>
            <person name="Henn M.R."/>
            <person name="Cole G.T."/>
            <person name="Galgiani J."/>
            <person name="Gardner M.J."/>
            <person name="Kirkland T.N."/>
            <person name="Taylor J.W."/>
            <person name="Young S.K."/>
            <person name="Zeng Q."/>
            <person name="Koehrsen M."/>
            <person name="Alvarado L."/>
            <person name="Berlin A."/>
            <person name="Borenstein D."/>
            <person name="Chapman S.B."/>
            <person name="Chen Z."/>
            <person name="Engels R."/>
            <person name="Freedman E."/>
            <person name="Gellesch M."/>
            <person name="Goldberg J."/>
            <person name="Griggs A."/>
            <person name="Gujja S."/>
            <person name="Heilman E."/>
            <person name="Heiman D."/>
            <person name="Howarth C."/>
            <person name="Jen D."/>
            <person name="Larson L."/>
            <person name="Mehta T."/>
            <person name="Neiman D."/>
            <person name="Park D."/>
            <person name="Pearson M."/>
            <person name="Richards J."/>
            <person name="Roberts A."/>
            <person name="Saif S."/>
            <person name="Shea T."/>
            <person name="Shenoy N."/>
            <person name="Sisk P."/>
            <person name="Stolte C."/>
            <person name="Sykes S."/>
            <person name="Walk T."/>
            <person name="White J."/>
            <person name="Yandava C."/>
            <person name="Haas B."/>
            <person name="Nusbaum C."/>
            <person name="Birren B."/>
        </authorList>
    </citation>
    <scope>NUCLEOTIDE SEQUENCE [LARGE SCALE GENOMIC DNA]</scope>
    <source>
        <strain evidence="3">RMSCC 757 / Silveira</strain>
    </source>
</reference>
<dbReference type="EMBL" id="GL636489">
    <property type="protein sequence ID" value="EFW20043.1"/>
    <property type="molecule type" value="Genomic_DNA"/>
</dbReference>
<name>E9D139_COCPS</name>
<protein>
    <submittedName>
        <fullName evidence="2">Uncharacterized protein</fullName>
    </submittedName>
</protein>
<dbReference type="VEuPathDB" id="FungiDB:CPSG_03218"/>
<accession>E9D139</accession>
<evidence type="ECO:0000256" key="1">
    <source>
        <dbReference type="SAM" id="MobiDB-lite"/>
    </source>
</evidence>
<gene>
    <name evidence="2" type="ORF">CPSG_03218</name>
</gene>
<keyword evidence="3" id="KW-1185">Reference proteome</keyword>
<dbReference type="HOGENOM" id="CLU_1602546_0_0_1"/>
<reference evidence="3" key="1">
    <citation type="journal article" date="2010" name="Genome Res.">
        <title>Population genomic sequencing of Coccidioides fungi reveals recent hybridization and transposon control.</title>
        <authorList>
            <person name="Neafsey D.E."/>
            <person name="Barker B.M."/>
            <person name="Sharpton T.J."/>
            <person name="Stajich J.E."/>
            <person name="Park D.J."/>
            <person name="Whiston E."/>
            <person name="Hung C.-Y."/>
            <person name="McMahan C."/>
            <person name="White J."/>
            <person name="Sykes S."/>
            <person name="Heiman D."/>
            <person name="Young S."/>
            <person name="Zeng Q."/>
            <person name="Abouelleil A."/>
            <person name="Aftuck L."/>
            <person name="Bessette D."/>
            <person name="Brown A."/>
            <person name="FitzGerald M."/>
            <person name="Lui A."/>
            <person name="Macdonald J.P."/>
            <person name="Priest M."/>
            <person name="Orbach M.J."/>
            <person name="Galgiani J.N."/>
            <person name="Kirkland T.N."/>
            <person name="Cole G.T."/>
            <person name="Birren B.W."/>
            <person name="Henn M.R."/>
            <person name="Taylor J.W."/>
            <person name="Rounsley S.D."/>
        </authorList>
    </citation>
    <scope>NUCLEOTIDE SEQUENCE [LARGE SCALE GENOMIC DNA]</scope>
    <source>
        <strain evidence="3">RMSCC 757 / Silveira</strain>
    </source>
</reference>
<evidence type="ECO:0000313" key="3">
    <source>
        <dbReference type="Proteomes" id="UP000002497"/>
    </source>
</evidence>
<proteinExistence type="predicted"/>
<organism evidence="3">
    <name type="scientific">Coccidioides posadasii (strain RMSCC 757 / Silveira)</name>
    <name type="common">Valley fever fungus</name>
    <dbReference type="NCBI Taxonomy" id="443226"/>
    <lineage>
        <taxon>Eukaryota</taxon>
        <taxon>Fungi</taxon>
        <taxon>Dikarya</taxon>
        <taxon>Ascomycota</taxon>
        <taxon>Pezizomycotina</taxon>
        <taxon>Eurotiomycetes</taxon>
        <taxon>Eurotiomycetidae</taxon>
        <taxon>Onygenales</taxon>
        <taxon>Onygenaceae</taxon>
        <taxon>Coccidioides</taxon>
    </lineage>
</organism>
<evidence type="ECO:0000313" key="2">
    <source>
        <dbReference type="EMBL" id="EFW20043.1"/>
    </source>
</evidence>
<sequence>MCSKKGTKECPDEESHGRALILVIARRLIVSIRNHRRHSLNLDASAVSVNHRFFSQNHSPSSPIGQREPFPPAGNEHSQESTAGLARCRALELACFATSKTTQLDHRGRSLVCSLSPGLIAENTPPSRCPLLPGRRIRAVEGRTCDYELTRAQLSTERDSYSEGER</sequence>
<feature type="region of interest" description="Disordered" evidence="1">
    <location>
        <begin position="56"/>
        <end position="79"/>
    </location>
</feature>
<dbReference type="Proteomes" id="UP000002497">
    <property type="component" value="Unassembled WGS sequence"/>
</dbReference>
<dbReference type="AlphaFoldDB" id="E9D139"/>